<feature type="transmembrane region" description="Helical" evidence="5">
    <location>
        <begin position="155"/>
        <end position="175"/>
    </location>
</feature>
<dbReference type="RefSeq" id="WP_332077713.1">
    <property type="nucleotide sequence ID" value="NZ_JAZHBM010000001.1"/>
</dbReference>
<dbReference type="SUPFAM" id="SSF103473">
    <property type="entry name" value="MFS general substrate transporter"/>
    <property type="match status" value="1"/>
</dbReference>
<name>A0ABU7WCE9_9GAMM</name>
<gene>
    <name evidence="6" type="ORF">V3391_05320</name>
</gene>
<protein>
    <submittedName>
        <fullName evidence="6">MFS transporter</fullName>
    </submittedName>
</protein>
<keyword evidence="3 5" id="KW-0472">Membrane</keyword>
<feature type="transmembrane region" description="Helical" evidence="5">
    <location>
        <begin position="289"/>
        <end position="313"/>
    </location>
</feature>
<feature type="region of interest" description="Disordered" evidence="4">
    <location>
        <begin position="400"/>
        <end position="422"/>
    </location>
</feature>
<reference evidence="6 7" key="1">
    <citation type="submission" date="2024-01" db="EMBL/GenBank/DDBJ databases">
        <title>Novel species of the genus Luteimonas isolated from rivers.</title>
        <authorList>
            <person name="Lu H."/>
        </authorList>
    </citation>
    <scope>NUCLEOTIDE SEQUENCE [LARGE SCALE GENOMIC DNA]</scope>
    <source>
        <strain evidence="6 7">SMYT11W</strain>
    </source>
</reference>
<feature type="transmembrane region" description="Helical" evidence="5">
    <location>
        <begin position="97"/>
        <end position="118"/>
    </location>
</feature>
<evidence type="ECO:0000256" key="2">
    <source>
        <dbReference type="ARBA" id="ARBA00022989"/>
    </source>
</evidence>
<evidence type="ECO:0000313" key="6">
    <source>
        <dbReference type="EMBL" id="MEF3081631.1"/>
    </source>
</evidence>
<dbReference type="Pfam" id="PF07690">
    <property type="entry name" value="MFS_1"/>
    <property type="match status" value="1"/>
</dbReference>
<feature type="transmembrane region" description="Helical" evidence="5">
    <location>
        <begin position="41"/>
        <end position="60"/>
    </location>
</feature>
<dbReference type="InterPro" id="IPR036259">
    <property type="entry name" value="MFS_trans_sf"/>
</dbReference>
<keyword evidence="7" id="KW-1185">Reference proteome</keyword>
<evidence type="ECO:0000256" key="3">
    <source>
        <dbReference type="ARBA" id="ARBA00023136"/>
    </source>
</evidence>
<accession>A0ABU7WCE9</accession>
<dbReference type="EMBL" id="JAZHBM010000001">
    <property type="protein sequence ID" value="MEF3081631.1"/>
    <property type="molecule type" value="Genomic_DNA"/>
</dbReference>
<feature type="transmembrane region" description="Helical" evidence="5">
    <location>
        <begin position="72"/>
        <end position="91"/>
    </location>
</feature>
<organism evidence="6 7">
    <name type="scientific">Luteimonas flava</name>
    <dbReference type="NCBI Taxonomy" id="3115822"/>
    <lineage>
        <taxon>Bacteria</taxon>
        <taxon>Pseudomonadati</taxon>
        <taxon>Pseudomonadota</taxon>
        <taxon>Gammaproteobacteria</taxon>
        <taxon>Lysobacterales</taxon>
        <taxon>Lysobacteraceae</taxon>
        <taxon>Luteimonas</taxon>
    </lineage>
</organism>
<feature type="transmembrane region" description="Helical" evidence="5">
    <location>
        <begin position="264"/>
        <end position="283"/>
    </location>
</feature>
<sequence>MPVVRNLAALFAGVALLLMGSGLLGTLLAVRGRIENFDDQTMGLIMSGYFVGFFLGTYLAPGLIQRIGHIRAFAFYSALVAAAILLHPVFVNPWAWGALRVLTGVGLVGLYTVIESWLNVQAPPDKRSQVFAVYMAVNLLALAAGQWFISFMDPSTFVLFSVVAIFICVAALPVVASRMVQPTLPAVPRLALASLWRAAPAAASGSLLAGVAMGGFWGMGAVYATGLGLDLQGIAALMSATILGGALLQWPIGRASDRGDRRTTLAIICAIAAVIGVAMMFAADRSHVALFGLFFLFGGVAFAIYPLCVAHLLDHLPVEDTLSGCSSLLLLNGVGSAIGPALAGAAMVRFGPSALPASFAIVLGVLAVIAAGRRLIRRRDREHPSVFHPMLRTTPSALELLPETGPAPEGPDLSDPHHKDPR</sequence>
<dbReference type="InterPro" id="IPR047200">
    <property type="entry name" value="MFS_YcaD-like"/>
</dbReference>
<evidence type="ECO:0000256" key="4">
    <source>
        <dbReference type="SAM" id="MobiDB-lite"/>
    </source>
</evidence>
<dbReference type="CDD" id="cd17477">
    <property type="entry name" value="MFS_YcaD_like"/>
    <property type="match status" value="1"/>
</dbReference>
<dbReference type="Proteomes" id="UP001358324">
    <property type="component" value="Unassembled WGS sequence"/>
</dbReference>
<evidence type="ECO:0000256" key="5">
    <source>
        <dbReference type="SAM" id="Phobius"/>
    </source>
</evidence>
<feature type="transmembrane region" description="Helical" evidence="5">
    <location>
        <begin position="354"/>
        <end position="372"/>
    </location>
</feature>
<keyword evidence="2 5" id="KW-1133">Transmembrane helix</keyword>
<dbReference type="PANTHER" id="PTHR23521">
    <property type="entry name" value="TRANSPORTER MFS SUPERFAMILY"/>
    <property type="match status" value="1"/>
</dbReference>
<keyword evidence="1 5" id="KW-0812">Transmembrane</keyword>
<dbReference type="InterPro" id="IPR011701">
    <property type="entry name" value="MFS"/>
</dbReference>
<feature type="transmembrane region" description="Helical" evidence="5">
    <location>
        <begin position="195"/>
        <end position="219"/>
    </location>
</feature>
<proteinExistence type="predicted"/>
<comment type="caution">
    <text evidence="6">The sequence shown here is derived from an EMBL/GenBank/DDBJ whole genome shotgun (WGS) entry which is preliminary data.</text>
</comment>
<feature type="transmembrane region" description="Helical" evidence="5">
    <location>
        <begin position="130"/>
        <end position="149"/>
    </location>
</feature>
<feature type="transmembrane region" description="Helical" evidence="5">
    <location>
        <begin position="325"/>
        <end position="348"/>
    </location>
</feature>
<evidence type="ECO:0000256" key="1">
    <source>
        <dbReference type="ARBA" id="ARBA00022692"/>
    </source>
</evidence>
<dbReference type="PANTHER" id="PTHR23521:SF3">
    <property type="entry name" value="MFS TRANSPORTER"/>
    <property type="match status" value="1"/>
</dbReference>
<feature type="transmembrane region" description="Helical" evidence="5">
    <location>
        <begin position="231"/>
        <end position="252"/>
    </location>
</feature>
<evidence type="ECO:0000313" key="7">
    <source>
        <dbReference type="Proteomes" id="UP001358324"/>
    </source>
</evidence>
<dbReference type="Gene3D" id="1.20.1250.20">
    <property type="entry name" value="MFS general substrate transporter like domains"/>
    <property type="match status" value="2"/>
</dbReference>